<accession>A0AAV8QZ85</accession>
<organism evidence="2 3">
    <name type="scientific">Ensete ventricosum</name>
    <name type="common">Abyssinian banana</name>
    <name type="synonym">Musa ensete</name>
    <dbReference type="NCBI Taxonomy" id="4639"/>
    <lineage>
        <taxon>Eukaryota</taxon>
        <taxon>Viridiplantae</taxon>
        <taxon>Streptophyta</taxon>
        <taxon>Embryophyta</taxon>
        <taxon>Tracheophyta</taxon>
        <taxon>Spermatophyta</taxon>
        <taxon>Magnoliopsida</taxon>
        <taxon>Liliopsida</taxon>
        <taxon>Zingiberales</taxon>
        <taxon>Musaceae</taxon>
        <taxon>Ensete</taxon>
    </lineage>
</organism>
<keyword evidence="3" id="KW-1185">Reference proteome</keyword>
<evidence type="ECO:0000256" key="1">
    <source>
        <dbReference type="SAM" id="MobiDB-lite"/>
    </source>
</evidence>
<feature type="region of interest" description="Disordered" evidence="1">
    <location>
        <begin position="113"/>
        <end position="152"/>
    </location>
</feature>
<dbReference type="Proteomes" id="UP001222027">
    <property type="component" value="Unassembled WGS sequence"/>
</dbReference>
<proteinExistence type="predicted"/>
<sequence length="152" mass="16760">MTSGLRWILIQRPIEADVYFVGYAYPVTTHWLIHPLFACADADSATATSCDHLRPPSPHSGHPCRFHPHGVDAKQRWAGTCRGRRFPRERGARVAVAVTRVLGWRPTANPKVGGPLSLPALSQADPPHTDPTFPTADHISTPLRQRGSHKHS</sequence>
<evidence type="ECO:0000313" key="3">
    <source>
        <dbReference type="Proteomes" id="UP001222027"/>
    </source>
</evidence>
<comment type="caution">
    <text evidence="2">The sequence shown here is derived from an EMBL/GenBank/DDBJ whole genome shotgun (WGS) entry which is preliminary data.</text>
</comment>
<dbReference type="EMBL" id="JAQQAF010000005">
    <property type="protein sequence ID" value="KAJ8485818.1"/>
    <property type="molecule type" value="Genomic_DNA"/>
</dbReference>
<name>A0AAV8QZ85_ENSVE</name>
<protein>
    <submittedName>
        <fullName evidence="2">Uncharacterized protein</fullName>
    </submittedName>
</protein>
<dbReference type="AlphaFoldDB" id="A0AAV8QZ85"/>
<reference evidence="2 3" key="1">
    <citation type="submission" date="2022-12" db="EMBL/GenBank/DDBJ databases">
        <title>Chromosome-scale assembly of the Ensete ventricosum genome.</title>
        <authorList>
            <person name="Dussert Y."/>
            <person name="Stocks J."/>
            <person name="Wendawek A."/>
            <person name="Woldeyes F."/>
            <person name="Nichols R.A."/>
            <person name="Borrell J.S."/>
        </authorList>
    </citation>
    <scope>NUCLEOTIDE SEQUENCE [LARGE SCALE GENOMIC DNA]</scope>
    <source>
        <strain evidence="3">cv. Maze</strain>
        <tissue evidence="2">Seeds</tissue>
    </source>
</reference>
<evidence type="ECO:0000313" key="2">
    <source>
        <dbReference type="EMBL" id="KAJ8485818.1"/>
    </source>
</evidence>
<gene>
    <name evidence="2" type="ORF">OPV22_018303</name>
</gene>